<dbReference type="Gene3D" id="3.30.910.20">
    <property type="entry name" value="Skp domain"/>
    <property type="match status" value="1"/>
</dbReference>
<keyword evidence="5" id="KW-1185">Reference proteome</keyword>
<dbReference type="KEGG" id="daw:HS1_002428"/>
<dbReference type="SMART" id="SM00935">
    <property type="entry name" value="OmpH"/>
    <property type="match status" value="1"/>
</dbReference>
<dbReference type="SUPFAM" id="SSF111384">
    <property type="entry name" value="OmpH-like"/>
    <property type="match status" value="1"/>
</dbReference>
<evidence type="ECO:0000313" key="5">
    <source>
        <dbReference type="Proteomes" id="UP000070560"/>
    </source>
</evidence>
<keyword evidence="3" id="KW-0175">Coiled coil</keyword>
<dbReference type="OrthoDB" id="5432254at2"/>
<sequence>MRKLSFFLSVYCLVLLVITSLQAGEMKIAIVDMQKALNLSKAGKAAKARLDKKFAKIKRDLEQRQQELDKLKEELRKQSLMLSLEAQRDKEKEYERKLRDFRDLYQDYKEEMEREQYEAVRPIFQDIQEIAEKIRKKEGYSIVFDKNTSGVVCYSPAIDITEKVIKLYDKEWSNKEKK</sequence>
<evidence type="ECO:0000256" key="2">
    <source>
        <dbReference type="ARBA" id="ARBA00022729"/>
    </source>
</evidence>
<dbReference type="Proteomes" id="UP000070560">
    <property type="component" value="Chromosome"/>
</dbReference>
<gene>
    <name evidence="4" type="ORF">HS1_002428</name>
</gene>
<feature type="coiled-coil region" evidence="3">
    <location>
        <begin position="47"/>
        <end position="118"/>
    </location>
</feature>
<evidence type="ECO:0000256" key="3">
    <source>
        <dbReference type="SAM" id="Coils"/>
    </source>
</evidence>
<name>A0A7U4QMR7_DESA2</name>
<accession>A0A7U4QMR7</accession>
<organism evidence="4 5">
    <name type="scientific">Desulfofervidus auxilii</name>
    <dbReference type="NCBI Taxonomy" id="1621989"/>
    <lineage>
        <taxon>Bacteria</taxon>
        <taxon>Pseudomonadati</taxon>
        <taxon>Thermodesulfobacteriota</taxon>
        <taxon>Candidatus Desulfofervidia</taxon>
        <taxon>Candidatus Desulfofervidales</taxon>
        <taxon>Candidatus Desulfofervidaceae</taxon>
        <taxon>Candidatus Desulfofervidus</taxon>
    </lineage>
</organism>
<dbReference type="InterPro" id="IPR005632">
    <property type="entry name" value="Chaperone_Skp"/>
</dbReference>
<dbReference type="Pfam" id="PF03938">
    <property type="entry name" value="OmpH"/>
    <property type="match status" value="1"/>
</dbReference>
<proteinExistence type="inferred from homology"/>
<evidence type="ECO:0000256" key="1">
    <source>
        <dbReference type="ARBA" id="ARBA00009091"/>
    </source>
</evidence>
<dbReference type="GO" id="GO:0005829">
    <property type="term" value="C:cytosol"/>
    <property type="evidence" value="ECO:0007669"/>
    <property type="project" value="TreeGrafter"/>
</dbReference>
<keyword evidence="2" id="KW-0732">Signal</keyword>
<dbReference type="GO" id="GO:0051082">
    <property type="term" value="F:unfolded protein binding"/>
    <property type="evidence" value="ECO:0007669"/>
    <property type="project" value="InterPro"/>
</dbReference>
<dbReference type="AlphaFoldDB" id="A0A7U4QMR7"/>
<dbReference type="PANTHER" id="PTHR35089">
    <property type="entry name" value="CHAPERONE PROTEIN SKP"/>
    <property type="match status" value="1"/>
</dbReference>
<reference evidence="4 5" key="1">
    <citation type="submission" date="2015-10" db="EMBL/GenBank/DDBJ databases">
        <title>Candidatus Desulfofervidus auxilii, a hydrogenotrophic sulfate-reducing bacterium involved in the thermophilic anaerobic oxidation of methane.</title>
        <authorList>
            <person name="Krukenberg V."/>
            <person name="Richter M."/>
            <person name="Wegener G."/>
        </authorList>
    </citation>
    <scope>NUCLEOTIDE SEQUENCE [LARGE SCALE GENOMIC DNA]</scope>
    <source>
        <strain evidence="4 5">HS1</strain>
    </source>
</reference>
<comment type="similarity">
    <text evidence="1">Belongs to the Skp family.</text>
</comment>
<dbReference type="GO" id="GO:0050821">
    <property type="term" value="P:protein stabilization"/>
    <property type="evidence" value="ECO:0007669"/>
    <property type="project" value="TreeGrafter"/>
</dbReference>
<dbReference type="RefSeq" id="WP_066066010.1">
    <property type="nucleotide sequence ID" value="NZ_CP013015.1"/>
</dbReference>
<dbReference type="InterPro" id="IPR024930">
    <property type="entry name" value="Skp_dom_sf"/>
</dbReference>
<protein>
    <submittedName>
        <fullName evidence="4">Outer membrane chaperone Skp</fullName>
    </submittedName>
</protein>
<dbReference type="EMBL" id="CP013015">
    <property type="protein sequence ID" value="AMM42210.1"/>
    <property type="molecule type" value="Genomic_DNA"/>
</dbReference>
<dbReference type="PANTHER" id="PTHR35089:SF1">
    <property type="entry name" value="CHAPERONE PROTEIN SKP"/>
    <property type="match status" value="1"/>
</dbReference>
<evidence type="ECO:0000313" key="4">
    <source>
        <dbReference type="EMBL" id="AMM42210.1"/>
    </source>
</evidence>